<keyword evidence="6" id="KW-1185">Reference proteome</keyword>
<dbReference type="Pfam" id="PF13458">
    <property type="entry name" value="Peripla_BP_6"/>
    <property type="match status" value="1"/>
</dbReference>
<proteinExistence type="inferred from homology"/>
<sequence>MRRLVCFSLLLLGFAVHAAPTADPLRIGLSYPRTGNDKAEGLEQMRGALLAVDEINAGGGVLGRPLRLETANSASRAETAVKNVDRLQARGVVMVFGGATSEEVLAASQRAREHGLLYFATLAYANEVTGQHGHRYLFRESGSAHMSARVLGEYLAINQPRRRYFHITRDDAWGNSMERALRDSTATQDKARHGRRSLAANAARLADMRKALEAASKSEADMLVLNLLGNDLVKMLRLIEQQGLNRRLQIIVPHLTKPLVEQAGPALMAGVIGTETWTWRVAELEKSAAGTNFVKTFIAQHQEYPGSTAASTYAIVRQWAAAVERARSSDSQAVIQALEGHQYQLLKGPQEWRAFDHQNLQDIYAVRVRPRDEIMKGRLKQDYFEIIYRMKGEQAAVSLEDWEQERDSLTLE</sequence>
<reference evidence="6" key="1">
    <citation type="submission" date="2016-10" db="EMBL/GenBank/DDBJ databases">
        <authorList>
            <person name="Varghese N."/>
            <person name="Submissions S."/>
        </authorList>
    </citation>
    <scope>NUCLEOTIDE SEQUENCE [LARGE SCALE GENOMIC DNA]</scope>
    <source>
        <strain evidence="6">LMG 25967</strain>
    </source>
</reference>
<protein>
    <submittedName>
        <fullName evidence="5">ABC-type branched-chain amino acid transport system, substrate-binding protein</fullName>
    </submittedName>
</protein>
<dbReference type="InterPro" id="IPR028082">
    <property type="entry name" value="Peripla_BP_I"/>
</dbReference>
<evidence type="ECO:0000259" key="4">
    <source>
        <dbReference type="Pfam" id="PF13458"/>
    </source>
</evidence>
<gene>
    <name evidence="5" type="ORF">SAMN05216201_12150</name>
</gene>
<dbReference type="EMBL" id="FNZE01000021">
    <property type="protein sequence ID" value="SEJ84983.1"/>
    <property type="molecule type" value="Genomic_DNA"/>
</dbReference>
<evidence type="ECO:0000256" key="3">
    <source>
        <dbReference type="SAM" id="SignalP"/>
    </source>
</evidence>
<name>A0A1H7C531_9PSED</name>
<dbReference type="PANTHER" id="PTHR30483:SF6">
    <property type="entry name" value="PERIPLASMIC BINDING PROTEIN OF ABC TRANSPORTER FOR NATURAL AMINO ACIDS"/>
    <property type="match status" value="1"/>
</dbReference>
<dbReference type="STRING" id="915471.SAMN05216201_12150"/>
<feature type="domain" description="Leucine-binding protein" evidence="4">
    <location>
        <begin position="24"/>
        <end position="369"/>
    </location>
</feature>
<dbReference type="AlphaFoldDB" id="A0A1H7C531"/>
<dbReference type="PANTHER" id="PTHR30483">
    <property type="entry name" value="LEUCINE-SPECIFIC-BINDING PROTEIN"/>
    <property type="match status" value="1"/>
</dbReference>
<evidence type="ECO:0000256" key="2">
    <source>
        <dbReference type="ARBA" id="ARBA00022729"/>
    </source>
</evidence>
<dbReference type="Gene3D" id="3.40.50.2300">
    <property type="match status" value="2"/>
</dbReference>
<evidence type="ECO:0000313" key="6">
    <source>
        <dbReference type="Proteomes" id="UP000242930"/>
    </source>
</evidence>
<organism evidence="5 6">
    <name type="scientific">Pseudomonas linyingensis</name>
    <dbReference type="NCBI Taxonomy" id="915471"/>
    <lineage>
        <taxon>Bacteria</taxon>
        <taxon>Pseudomonadati</taxon>
        <taxon>Pseudomonadota</taxon>
        <taxon>Gammaproteobacteria</taxon>
        <taxon>Pseudomonadales</taxon>
        <taxon>Pseudomonadaceae</taxon>
        <taxon>Pseudomonas</taxon>
    </lineage>
</organism>
<dbReference type="InterPro" id="IPR028081">
    <property type="entry name" value="Leu-bd"/>
</dbReference>
<dbReference type="Proteomes" id="UP000242930">
    <property type="component" value="Unassembled WGS sequence"/>
</dbReference>
<comment type="similarity">
    <text evidence="1">Belongs to the leucine-binding protein family.</text>
</comment>
<evidence type="ECO:0000256" key="1">
    <source>
        <dbReference type="ARBA" id="ARBA00010062"/>
    </source>
</evidence>
<dbReference type="OrthoDB" id="9147078at2"/>
<keyword evidence="2 3" id="KW-0732">Signal</keyword>
<feature type="signal peptide" evidence="3">
    <location>
        <begin position="1"/>
        <end position="18"/>
    </location>
</feature>
<evidence type="ECO:0000313" key="5">
    <source>
        <dbReference type="EMBL" id="SEJ84983.1"/>
    </source>
</evidence>
<dbReference type="InterPro" id="IPR051010">
    <property type="entry name" value="BCAA_transport"/>
</dbReference>
<dbReference type="SUPFAM" id="SSF53822">
    <property type="entry name" value="Periplasmic binding protein-like I"/>
    <property type="match status" value="1"/>
</dbReference>
<accession>A0A1H7C531</accession>
<feature type="chain" id="PRO_5017445962" evidence="3">
    <location>
        <begin position="19"/>
        <end position="412"/>
    </location>
</feature>
<dbReference type="RefSeq" id="WP_090313317.1">
    <property type="nucleotide sequence ID" value="NZ_FNZE01000021.1"/>
</dbReference>